<protein>
    <recommendedName>
        <fullName evidence="1">YjiS-like domain-containing protein</fullName>
    </recommendedName>
</protein>
<keyword evidence="3" id="KW-1185">Reference proteome</keyword>
<accession>K2LPU1</accession>
<dbReference type="InterPro" id="IPR009506">
    <property type="entry name" value="YjiS-like"/>
</dbReference>
<gene>
    <name evidence="2" type="ORF">NA2_07367</name>
</gene>
<comment type="caution">
    <text evidence="2">The sequence shown here is derived from an EMBL/GenBank/DDBJ whole genome shotgun (WGS) entry which is preliminary data.</text>
</comment>
<dbReference type="PATRIC" id="fig|391937.3.peg.1514"/>
<dbReference type="AlphaFoldDB" id="K2LPU1"/>
<reference evidence="2 3" key="1">
    <citation type="journal article" date="2012" name="J. Bacteriol.">
        <title>Genome Sequence of Nitratireductor pacificus Type Strain pht-3B.</title>
        <authorList>
            <person name="Lai Q."/>
            <person name="Li G."/>
            <person name="Shao Z."/>
        </authorList>
    </citation>
    <scope>NUCLEOTIDE SEQUENCE [LARGE SCALE GENOMIC DNA]</scope>
    <source>
        <strain evidence="3">pht-3B</strain>
    </source>
</reference>
<organism evidence="2 3">
    <name type="scientific">Nitratireductor pacificus pht-3B</name>
    <dbReference type="NCBI Taxonomy" id="391937"/>
    <lineage>
        <taxon>Bacteria</taxon>
        <taxon>Pseudomonadati</taxon>
        <taxon>Pseudomonadota</taxon>
        <taxon>Alphaproteobacteria</taxon>
        <taxon>Hyphomicrobiales</taxon>
        <taxon>Phyllobacteriaceae</taxon>
        <taxon>Nitratireductor</taxon>
    </lineage>
</organism>
<evidence type="ECO:0000259" key="1">
    <source>
        <dbReference type="Pfam" id="PF06568"/>
    </source>
</evidence>
<dbReference type="EMBL" id="AMRM01000006">
    <property type="protein sequence ID" value="EKF19694.1"/>
    <property type="molecule type" value="Genomic_DNA"/>
</dbReference>
<evidence type="ECO:0000313" key="3">
    <source>
        <dbReference type="Proteomes" id="UP000006786"/>
    </source>
</evidence>
<dbReference type="Pfam" id="PF06568">
    <property type="entry name" value="YjiS-like"/>
    <property type="match status" value="1"/>
</dbReference>
<name>K2LPU1_9HYPH</name>
<dbReference type="eggNOG" id="COG5457">
    <property type="taxonomic scope" value="Bacteria"/>
</dbReference>
<feature type="domain" description="YjiS-like" evidence="1">
    <location>
        <begin position="22"/>
        <end position="57"/>
    </location>
</feature>
<dbReference type="Proteomes" id="UP000006786">
    <property type="component" value="Unassembled WGS sequence"/>
</dbReference>
<dbReference type="RefSeq" id="WP_008595928.1">
    <property type="nucleotide sequence ID" value="NZ_AMRM01000006.1"/>
</dbReference>
<proteinExistence type="predicted"/>
<evidence type="ECO:0000313" key="2">
    <source>
        <dbReference type="EMBL" id="EKF19694.1"/>
    </source>
</evidence>
<sequence>MNGATAARPGGEWGLLSTMAWLWRQAGNFLQKRKTRRALLDLTDEQLHDLGISRRDAMREGYRPFWD</sequence>